<gene>
    <name evidence="8" type="ORF">GCM10007939_20500</name>
</gene>
<evidence type="ECO:0000256" key="4">
    <source>
        <dbReference type="RuleBase" id="RU004447"/>
    </source>
</evidence>
<feature type="domain" description="Peptidase M16 N-terminal" evidence="6">
    <location>
        <begin position="36"/>
        <end position="181"/>
    </location>
</feature>
<dbReference type="PANTHER" id="PTHR11851">
    <property type="entry name" value="METALLOPROTEASE"/>
    <property type="match status" value="1"/>
</dbReference>
<evidence type="ECO:0000256" key="3">
    <source>
        <dbReference type="ARBA" id="ARBA00023049"/>
    </source>
</evidence>
<evidence type="ECO:0000259" key="6">
    <source>
        <dbReference type="Pfam" id="PF00675"/>
    </source>
</evidence>
<comment type="cofactor">
    <cofactor evidence="1">
        <name>Zn(2+)</name>
        <dbReference type="ChEBI" id="CHEBI:29105"/>
    </cofactor>
</comment>
<dbReference type="InterPro" id="IPR050361">
    <property type="entry name" value="MPP/UQCRC_Complex"/>
</dbReference>
<feature type="chain" id="PRO_5046065461" evidence="5">
    <location>
        <begin position="24"/>
        <end position="445"/>
    </location>
</feature>
<organism evidence="8 9">
    <name type="scientific">Amylibacter marinus</name>
    <dbReference type="NCBI Taxonomy" id="1475483"/>
    <lineage>
        <taxon>Bacteria</taxon>
        <taxon>Pseudomonadati</taxon>
        <taxon>Pseudomonadota</taxon>
        <taxon>Alphaproteobacteria</taxon>
        <taxon>Rhodobacterales</taxon>
        <taxon>Paracoccaceae</taxon>
        <taxon>Amylibacter</taxon>
    </lineage>
</organism>
<dbReference type="Gene3D" id="3.30.830.10">
    <property type="entry name" value="Metalloenzyme, LuxS/M16 peptidase-like"/>
    <property type="match status" value="2"/>
</dbReference>
<evidence type="ECO:0000313" key="9">
    <source>
        <dbReference type="Proteomes" id="UP001156694"/>
    </source>
</evidence>
<dbReference type="Proteomes" id="UP001156694">
    <property type="component" value="Unassembled WGS sequence"/>
</dbReference>
<keyword evidence="3" id="KW-0482">Metalloprotease</keyword>
<comment type="similarity">
    <text evidence="2 4">Belongs to the peptidase M16 family.</text>
</comment>
<comment type="caution">
    <text evidence="8">The sequence shown here is derived from an EMBL/GenBank/DDBJ whole genome shotgun (WGS) entry which is preliminary data.</text>
</comment>
<accession>A0ABQ5VWU3</accession>
<dbReference type="InterPro" id="IPR007863">
    <property type="entry name" value="Peptidase_M16_C"/>
</dbReference>
<name>A0ABQ5VWU3_9RHOB</name>
<keyword evidence="9" id="KW-1185">Reference proteome</keyword>
<keyword evidence="3" id="KW-0378">Hydrolase</keyword>
<keyword evidence="5" id="KW-0732">Signal</keyword>
<reference evidence="9" key="1">
    <citation type="journal article" date="2019" name="Int. J. Syst. Evol. Microbiol.">
        <title>The Global Catalogue of Microorganisms (GCM) 10K type strain sequencing project: providing services to taxonomists for standard genome sequencing and annotation.</title>
        <authorList>
            <consortium name="The Broad Institute Genomics Platform"/>
            <consortium name="The Broad Institute Genome Sequencing Center for Infectious Disease"/>
            <person name="Wu L."/>
            <person name="Ma J."/>
        </authorList>
    </citation>
    <scope>NUCLEOTIDE SEQUENCE [LARGE SCALE GENOMIC DNA]</scope>
    <source>
        <strain evidence="9">NBRC 110140</strain>
    </source>
</reference>
<dbReference type="PROSITE" id="PS00143">
    <property type="entry name" value="INSULINASE"/>
    <property type="match status" value="1"/>
</dbReference>
<sequence length="445" mass="49066">MIAKLAKLITACCLCGTSALALGEVSTFELDNGLEIVVIEDHRAPVVTHMLWYRVGAADEPAGKSGIAHFLEHLLFKGTDDLAPGEFSEIVSANGGSENAFTSFDYTGYFQRVSADRLPLMMKIESDRMQNLNLTEEEVLPERDVIIEERNSRTENNPSALFSEHRSALMYANHPYGTPVIGWMHEIENLTREDALDFYKKYYAPNNAILIVAGDVEPENVLALAQEHYGPRIPSDAITKRVRPQEPPKRAPIHTIFEDPRVGQPYVIREYLSANRKSGDQTEAAALRVFAELLGGSGVTSFLGQKLQLEQKVAINQAAWHSGMSYDRDGFGLYAVPAAGVSLQDLEEALDAALAEFLVQGVDVEHLARIKTQMKAAEIYALDNQSDVARRYGEALTSGLTVQDVQEWPALLAAVTAEDVMQAARTVLNENASVTGWFRAPQETK</sequence>
<evidence type="ECO:0000256" key="5">
    <source>
        <dbReference type="SAM" id="SignalP"/>
    </source>
</evidence>
<dbReference type="InterPro" id="IPR011765">
    <property type="entry name" value="Pept_M16_N"/>
</dbReference>
<evidence type="ECO:0000313" key="8">
    <source>
        <dbReference type="EMBL" id="GLQ35767.1"/>
    </source>
</evidence>
<dbReference type="InterPro" id="IPR001431">
    <property type="entry name" value="Pept_M16_Zn_BS"/>
</dbReference>
<feature type="domain" description="Peptidase M16 C-terminal" evidence="7">
    <location>
        <begin position="189"/>
        <end position="374"/>
    </location>
</feature>
<dbReference type="Pfam" id="PF00675">
    <property type="entry name" value="Peptidase_M16"/>
    <property type="match status" value="1"/>
</dbReference>
<evidence type="ECO:0000256" key="1">
    <source>
        <dbReference type="ARBA" id="ARBA00001947"/>
    </source>
</evidence>
<dbReference type="Pfam" id="PF05193">
    <property type="entry name" value="Peptidase_M16_C"/>
    <property type="match status" value="1"/>
</dbReference>
<proteinExistence type="inferred from homology"/>
<dbReference type="PANTHER" id="PTHR11851:SF49">
    <property type="entry name" value="MITOCHONDRIAL-PROCESSING PEPTIDASE SUBUNIT ALPHA"/>
    <property type="match status" value="1"/>
</dbReference>
<dbReference type="SUPFAM" id="SSF63411">
    <property type="entry name" value="LuxS/MPP-like metallohydrolase"/>
    <property type="match status" value="2"/>
</dbReference>
<evidence type="ECO:0000259" key="7">
    <source>
        <dbReference type="Pfam" id="PF05193"/>
    </source>
</evidence>
<keyword evidence="3" id="KW-0645">Protease</keyword>
<dbReference type="InterPro" id="IPR011249">
    <property type="entry name" value="Metalloenz_LuxS/M16"/>
</dbReference>
<dbReference type="EMBL" id="BSNN01000004">
    <property type="protein sequence ID" value="GLQ35767.1"/>
    <property type="molecule type" value="Genomic_DNA"/>
</dbReference>
<dbReference type="RefSeq" id="WP_284378642.1">
    <property type="nucleotide sequence ID" value="NZ_BSNN01000004.1"/>
</dbReference>
<feature type="signal peptide" evidence="5">
    <location>
        <begin position="1"/>
        <end position="23"/>
    </location>
</feature>
<protein>
    <submittedName>
        <fullName evidence="8">Peptidase M16</fullName>
    </submittedName>
</protein>
<evidence type="ECO:0000256" key="2">
    <source>
        <dbReference type="ARBA" id="ARBA00007261"/>
    </source>
</evidence>